<dbReference type="Pfam" id="PF07681">
    <property type="entry name" value="DoxX"/>
    <property type="match status" value="1"/>
</dbReference>
<dbReference type="AlphaFoldDB" id="A0A0G3H3R2"/>
<evidence type="ECO:0000256" key="5">
    <source>
        <dbReference type="ARBA" id="ARBA00022989"/>
    </source>
</evidence>
<dbReference type="KEGG" id="cmv:CMUST_06965"/>
<keyword evidence="4 8" id="KW-0812">Transmembrane</keyword>
<sequence length="282" mass="29907">MNENTRPDRASEFDDDIPAFPDGGGQAATSATNVYNKAGRAAPQSIAASESQTEVFVQPSAEETVVLDTPQTAEPIRYEEPVFTEEPQAPAPVTGAAVDTTPVYVEQPVVGVKRGTIDFGIFIVRIVLALYLLAESISTFFQLGRSPGLNGLEKEFAAYALPDILAIAVPTMQLAAGVFLLLGLITPFAAAIATVVTTFMAIHAVYVADSFNILNPTDSVWLGVILMGISVAVQFTGPGRISFDTTRSWATRPLVSSWIFAIIGVAGAVALWWFGAGVNPLN</sequence>
<evidence type="ECO:0000256" key="4">
    <source>
        <dbReference type="ARBA" id="ARBA00022692"/>
    </source>
</evidence>
<feature type="compositionally biased region" description="Basic and acidic residues" evidence="7">
    <location>
        <begin position="1"/>
        <end position="12"/>
    </location>
</feature>
<accession>A0A0G3H3R2</accession>
<dbReference type="PATRIC" id="fig|571915.4.peg.1484"/>
<evidence type="ECO:0000256" key="8">
    <source>
        <dbReference type="SAM" id="Phobius"/>
    </source>
</evidence>
<reference evidence="10" key="2">
    <citation type="submission" date="2015-05" db="EMBL/GenBank/DDBJ databases">
        <title>Complete genome sequence of Corynebacterium mustelae DSM 45274, isolated from various tissues of a male ferret with lethal sepsis.</title>
        <authorList>
            <person name="Ruckert C."/>
            <person name="Albersmeier A."/>
            <person name="Winkler A."/>
            <person name="Tauch A."/>
        </authorList>
    </citation>
    <scope>NUCLEOTIDE SEQUENCE [LARGE SCALE GENOMIC DNA]</scope>
    <source>
        <strain evidence="10">DSM 45274</strain>
    </source>
</reference>
<dbReference type="RefSeq" id="WP_047261888.1">
    <property type="nucleotide sequence ID" value="NZ_CP011542.1"/>
</dbReference>
<dbReference type="OrthoDB" id="346004at2"/>
<dbReference type="GO" id="GO:0005886">
    <property type="term" value="C:plasma membrane"/>
    <property type="evidence" value="ECO:0007669"/>
    <property type="project" value="UniProtKB-SubCell"/>
</dbReference>
<keyword evidence="10" id="KW-1185">Reference proteome</keyword>
<dbReference type="EMBL" id="CP011542">
    <property type="protein sequence ID" value="AKK05727.1"/>
    <property type="molecule type" value="Genomic_DNA"/>
</dbReference>
<reference evidence="9 10" key="1">
    <citation type="journal article" date="2015" name="Genome Announc.">
        <title>Complete Genome Sequence of the Type Strain Corynebacterium mustelae DSM 45274, Isolated from Various Tissues of a Male Ferret with Lethal Sepsis.</title>
        <authorList>
            <person name="Ruckert C."/>
            <person name="Eimer J."/>
            <person name="Winkler A."/>
            <person name="Tauch A."/>
        </authorList>
    </citation>
    <scope>NUCLEOTIDE SEQUENCE [LARGE SCALE GENOMIC DNA]</scope>
    <source>
        <strain evidence="9 10">DSM 45274</strain>
    </source>
</reference>
<keyword evidence="5 8" id="KW-1133">Transmembrane helix</keyword>
<feature type="region of interest" description="Disordered" evidence="7">
    <location>
        <begin position="1"/>
        <end position="30"/>
    </location>
</feature>
<feature type="transmembrane region" description="Helical" evidence="8">
    <location>
        <begin position="122"/>
        <end position="144"/>
    </location>
</feature>
<proteinExistence type="inferred from homology"/>
<evidence type="ECO:0000256" key="7">
    <source>
        <dbReference type="SAM" id="MobiDB-lite"/>
    </source>
</evidence>
<dbReference type="PANTHER" id="PTHR33452">
    <property type="entry name" value="OXIDOREDUCTASE CATD-RELATED"/>
    <property type="match status" value="1"/>
</dbReference>
<comment type="similarity">
    <text evidence="2">Belongs to the DoxX family.</text>
</comment>
<feature type="transmembrane region" description="Helical" evidence="8">
    <location>
        <begin position="188"/>
        <end position="208"/>
    </location>
</feature>
<dbReference type="PANTHER" id="PTHR33452:SF1">
    <property type="entry name" value="INNER MEMBRANE PROTEIN YPHA-RELATED"/>
    <property type="match status" value="1"/>
</dbReference>
<evidence type="ECO:0000256" key="6">
    <source>
        <dbReference type="ARBA" id="ARBA00023136"/>
    </source>
</evidence>
<feature type="transmembrane region" description="Helical" evidence="8">
    <location>
        <begin position="156"/>
        <end position="181"/>
    </location>
</feature>
<gene>
    <name evidence="9" type="ORF">CMUST_06965</name>
</gene>
<dbReference type="InterPro" id="IPR051907">
    <property type="entry name" value="DoxX-like_oxidoreductase"/>
</dbReference>
<dbReference type="InterPro" id="IPR032808">
    <property type="entry name" value="DoxX"/>
</dbReference>
<evidence type="ECO:0000256" key="2">
    <source>
        <dbReference type="ARBA" id="ARBA00006679"/>
    </source>
</evidence>
<dbReference type="Proteomes" id="UP000035199">
    <property type="component" value="Chromosome"/>
</dbReference>
<comment type="subcellular location">
    <subcellularLocation>
        <location evidence="1">Cell membrane</location>
        <topology evidence="1">Multi-pass membrane protein</topology>
    </subcellularLocation>
</comment>
<keyword evidence="3" id="KW-1003">Cell membrane</keyword>
<feature type="transmembrane region" description="Helical" evidence="8">
    <location>
        <begin position="220"/>
        <end position="243"/>
    </location>
</feature>
<protein>
    <submittedName>
        <fullName evidence="9">Putative membrane protein</fullName>
    </submittedName>
</protein>
<evidence type="ECO:0000313" key="10">
    <source>
        <dbReference type="Proteomes" id="UP000035199"/>
    </source>
</evidence>
<feature type="transmembrane region" description="Helical" evidence="8">
    <location>
        <begin position="255"/>
        <end position="274"/>
    </location>
</feature>
<dbReference type="STRING" id="571915.CMUST_06965"/>
<evidence type="ECO:0000256" key="3">
    <source>
        <dbReference type="ARBA" id="ARBA00022475"/>
    </source>
</evidence>
<evidence type="ECO:0000256" key="1">
    <source>
        <dbReference type="ARBA" id="ARBA00004651"/>
    </source>
</evidence>
<organism evidence="9 10">
    <name type="scientific">Corynebacterium mustelae</name>
    <dbReference type="NCBI Taxonomy" id="571915"/>
    <lineage>
        <taxon>Bacteria</taxon>
        <taxon>Bacillati</taxon>
        <taxon>Actinomycetota</taxon>
        <taxon>Actinomycetes</taxon>
        <taxon>Mycobacteriales</taxon>
        <taxon>Corynebacteriaceae</taxon>
        <taxon>Corynebacterium</taxon>
    </lineage>
</organism>
<evidence type="ECO:0000313" key="9">
    <source>
        <dbReference type="EMBL" id="AKK05727.1"/>
    </source>
</evidence>
<keyword evidence="6 8" id="KW-0472">Membrane</keyword>
<name>A0A0G3H3R2_9CORY</name>